<evidence type="ECO:0000256" key="2">
    <source>
        <dbReference type="ARBA" id="ARBA00022898"/>
    </source>
</evidence>
<dbReference type="InterPro" id="IPR016181">
    <property type="entry name" value="Acyl_CoA_acyltransferase"/>
</dbReference>
<dbReference type="Pfam" id="PF00291">
    <property type="entry name" value="PALP"/>
    <property type="match status" value="1"/>
</dbReference>
<dbReference type="InterPro" id="IPR036052">
    <property type="entry name" value="TrpB-like_PALP_sf"/>
</dbReference>
<protein>
    <submittedName>
        <fullName evidence="4">Pyridoxal-phosphate dependent enzyme</fullName>
    </submittedName>
</protein>
<dbReference type="GO" id="GO:1901605">
    <property type="term" value="P:alpha-amino acid metabolic process"/>
    <property type="evidence" value="ECO:0007669"/>
    <property type="project" value="UniProtKB-ARBA"/>
</dbReference>
<organism evidence="4 5">
    <name type="scientific">Sedimentibacter hydroxybenzoicus DSM 7310</name>
    <dbReference type="NCBI Taxonomy" id="1123245"/>
    <lineage>
        <taxon>Bacteria</taxon>
        <taxon>Bacillati</taxon>
        <taxon>Bacillota</taxon>
        <taxon>Tissierellia</taxon>
        <taxon>Sedimentibacter</taxon>
    </lineage>
</organism>
<accession>A0A974GX91</accession>
<comment type="caution">
    <text evidence="4">The sequence shown here is derived from an EMBL/GenBank/DDBJ whole genome shotgun (WGS) entry which is preliminary data.</text>
</comment>
<sequence length="453" mass="51998">MIKTGKTPLMRSKKLEKALGVEEIYLKLEGANPYGNKFDRISETLVKDAIVRKRGGLLVDGPSDYIKSIINYSEKFDIDIKVSLFKNEQWKKSLFQNMSFVDFRNNKINNKHELIEKYCKENNYYNASNSYGNKHLSIVSLQKIGEEIAERLGNNISTVFTQLSNGYTVSGLYNGFVDKWVEGEINKYPQIFSCTIPYGNIIYNDYKKNLELNDLSMDDFDVKANKYTKNLFADEGALLEEALNAINDTDGKIIPVDEALLTESVHFLRKQEHIYLTAQEGYSFAGFYKMAKEGKIKNGKHVIILNNGKSDLELIRIENFKEYSKESLTKWTKEWLQDYSDTLDETEEAIEFAMRNGFVVIALRNNIPQGIGVVVNLGFEKVIPTYHLVYIGTKEGNKGRGIASELLNYLIEITEGRLSLHVDLENKKARTLYQKIGFKTAYYRMIYNNTEQA</sequence>
<keyword evidence="5" id="KW-1185">Reference proteome</keyword>
<gene>
    <name evidence="4" type="ORF">HZF24_11845</name>
</gene>
<dbReference type="EMBL" id="JACBNQ010000013">
    <property type="protein sequence ID" value="NYB74830.1"/>
    <property type="molecule type" value="Genomic_DNA"/>
</dbReference>
<dbReference type="PROSITE" id="PS51186">
    <property type="entry name" value="GNAT"/>
    <property type="match status" value="1"/>
</dbReference>
<name>A0A974GX91_SEDHY</name>
<dbReference type="SUPFAM" id="SSF55729">
    <property type="entry name" value="Acyl-CoA N-acyltransferases (Nat)"/>
    <property type="match status" value="1"/>
</dbReference>
<dbReference type="InterPro" id="IPR000182">
    <property type="entry name" value="GNAT_dom"/>
</dbReference>
<reference evidence="4" key="1">
    <citation type="submission" date="2020-07" db="EMBL/GenBank/DDBJ databases">
        <title>Genomic analysis of a strain of Sedimentibacter Hydroxybenzoicus DSM7310.</title>
        <authorList>
            <person name="Ma S."/>
        </authorList>
    </citation>
    <scope>NUCLEOTIDE SEQUENCE</scope>
    <source>
        <strain evidence="4">DSM 7310</strain>
    </source>
</reference>
<evidence type="ECO:0000259" key="3">
    <source>
        <dbReference type="PROSITE" id="PS51186"/>
    </source>
</evidence>
<dbReference type="AlphaFoldDB" id="A0A974GX91"/>
<dbReference type="GO" id="GO:0016747">
    <property type="term" value="F:acyltransferase activity, transferring groups other than amino-acyl groups"/>
    <property type="evidence" value="ECO:0007669"/>
    <property type="project" value="InterPro"/>
</dbReference>
<dbReference type="InterPro" id="IPR001926">
    <property type="entry name" value="TrpB-like_PALP"/>
</dbReference>
<evidence type="ECO:0000313" key="5">
    <source>
        <dbReference type="Proteomes" id="UP000611629"/>
    </source>
</evidence>
<dbReference type="Gene3D" id="3.40.630.30">
    <property type="match status" value="1"/>
</dbReference>
<comment type="cofactor">
    <cofactor evidence="1">
        <name>pyridoxal 5'-phosphate</name>
        <dbReference type="ChEBI" id="CHEBI:597326"/>
    </cofactor>
</comment>
<dbReference type="Gene3D" id="3.40.50.1100">
    <property type="match status" value="2"/>
</dbReference>
<dbReference type="Pfam" id="PF00583">
    <property type="entry name" value="Acetyltransf_1"/>
    <property type="match status" value="1"/>
</dbReference>
<dbReference type="SUPFAM" id="SSF53686">
    <property type="entry name" value="Tryptophan synthase beta subunit-like PLP-dependent enzymes"/>
    <property type="match status" value="1"/>
</dbReference>
<feature type="domain" description="N-acetyltransferase" evidence="3">
    <location>
        <begin position="315"/>
        <end position="453"/>
    </location>
</feature>
<proteinExistence type="predicted"/>
<keyword evidence="2" id="KW-0663">Pyridoxal phosphate</keyword>
<dbReference type="RefSeq" id="WP_179238532.1">
    <property type="nucleotide sequence ID" value="NZ_JACBNQ010000013.1"/>
</dbReference>
<dbReference type="Proteomes" id="UP000611629">
    <property type="component" value="Unassembled WGS sequence"/>
</dbReference>
<evidence type="ECO:0000313" key="4">
    <source>
        <dbReference type="EMBL" id="NYB74830.1"/>
    </source>
</evidence>
<evidence type="ECO:0000256" key="1">
    <source>
        <dbReference type="ARBA" id="ARBA00001933"/>
    </source>
</evidence>